<sequence>MAGNCTKLVPTFVSKIVNKDGVLEHSPGHQIMLPRVRKDLINFEICIHEPTIQKVLSDGDIVGVMYRLMWKVVHGLGIPHNAYRVT</sequence>
<evidence type="ECO:0000313" key="2">
    <source>
        <dbReference type="Proteomes" id="UP000828390"/>
    </source>
</evidence>
<protein>
    <submittedName>
        <fullName evidence="1">Uncharacterized protein</fullName>
    </submittedName>
</protein>
<evidence type="ECO:0000313" key="1">
    <source>
        <dbReference type="EMBL" id="KAH3869250.1"/>
    </source>
</evidence>
<reference evidence="1" key="1">
    <citation type="journal article" date="2019" name="bioRxiv">
        <title>The Genome of the Zebra Mussel, Dreissena polymorpha: A Resource for Invasive Species Research.</title>
        <authorList>
            <person name="McCartney M.A."/>
            <person name="Auch B."/>
            <person name="Kono T."/>
            <person name="Mallez S."/>
            <person name="Zhang Y."/>
            <person name="Obille A."/>
            <person name="Becker A."/>
            <person name="Abrahante J.E."/>
            <person name="Garbe J."/>
            <person name="Badalamenti J.P."/>
            <person name="Herman A."/>
            <person name="Mangelson H."/>
            <person name="Liachko I."/>
            <person name="Sullivan S."/>
            <person name="Sone E.D."/>
            <person name="Koren S."/>
            <person name="Silverstein K.A.T."/>
            <person name="Beckman K.B."/>
            <person name="Gohl D.M."/>
        </authorList>
    </citation>
    <scope>NUCLEOTIDE SEQUENCE</scope>
    <source>
        <strain evidence="1">Duluth1</strain>
        <tissue evidence="1">Whole animal</tissue>
    </source>
</reference>
<organism evidence="1 2">
    <name type="scientific">Dreissena polymorpha</name>
    <name type="common">Zebra mussel</name>
    <name type="synonym">Mytilus polymorpha</name>
    <dbReference type="NCBI Taxonomy" id="45954"/>
    <lineage>
        <taxon>Eukaryota</taxon>
        <taxon>Metazoa</taxon>
        <taxon>Spiralia</taxon>
        <taxon>Lophotrochozoa</taxon>
        <taxon>Mollusca</taxon>
        <taxon>Bivalvia</taxon>
        <taxon>Autobranchia</taxon>
        <taxon>Heteroconchia</taxon>
        <taxon>Euheterodonta</taxon>
        <taxon>Imparidentia</taxon>
        <taxon>Neoheterodontei</taxon>
        <taxon>Myida</taxon>
        <taxon>Dreissenoidea</taxon>
        <taxon>Dreissenidae</taxon>
        <taxon>Dreissena</taxon>
    </lineage>
</organism>
<dbReference type="AlphaFoldDB" id="A0A9D4RK81"/>
<name>A0A9D4RK81_DREPO</name>
<keyword evidence="2" id="KW-1185">Reference proteome</keyword>
<dbReference type="EMBL" id="JAIWYP010000002">
    <property type="protein sequence ID" value="KAH3869250.1"/>
    <property type="molecule type" value="Genomic_DNA"/>
</dbReference>
<reference evidence="1" key="2">
    <citation type="submission" date="2020-11" db="EMBL/GenBank/DDBJ databases">
        <authorList>
            <person name="McCartney M.A."/>
            <person name="Auch B."/>
            <person name="Kono T."/>
            <person name="Mallez S."/>
            <person name="Becker A."/>
            <person name="Gohl D.M."/>
            <person name="Silverstein K.A.T."/>
            <person name="Koren S."/>
            <person name="Bechman K.B."/>
            <person name="Herman A."/>
            <person name="Abrahante J.E."/>
            <person name="Garbe J."/>
        </authorList>
    </citation>
    <scope>NUCLEOTIDE SEQUENCE</scope>
    <source>
        <strain evidence="1">Duluth1</strain>
        <tissue evidence="1">Whole animal</tissue>
    </source>
</reference>
<comment type="caution">
    <text evidence="1">The sequence shown here is derived from an EMBL/GenBank/DDBJ whole genome shotgun (WGS) entry which is preliminary data.</text>
</comment>
<accession>A0A9D4RK81</accession>
<proteinExistence type="predicted"/>
<gene>
    <name evidence="1" type="ORF">DPMN_032413</name>
</gene>
<dbReference type="Proteomes" id="UP000828390">
    <property type="component" value="Unassembled WGS sequence"/>
</dbReference>